<dbReference type="EMBL" id="FOFO01000021">
    <property type="protein sequence ID" value="SEQ23545.1"/>
    <property type="molecule type" value="Genomic_DNA"/>
</dbReference>
<dbReference type="CDD" id="cd00130">
    <property type="entry name" value="PAS"/>
    <property type="match status" value="2"/>
</dbReference>
<evidence type="ECO:0000256" key="3">
    <source>
        <dbReference type="ARBA" id="ARBA00022692"/>
    </source>
</evidence>
<dbReference type="InterPro" id="IPR006189">
    <property type="entry name" value="CHASE_dom"/>
</dbReference>
<dbReference type="Pfam" id="PF00563">
    <property type="entry name" value="EAL"/>
    <property type="match status" value="1"/>
</dbReference>
<dbReference type="SMART" id="SM00086">
    <property type="entry name" value="PAC"/>
    <property type="match status" value="2"/>
</dbReference>
<proteinExistence type="predicted"/>
<accession>A0A1H9ED14</accession>
<dbReference type="InterPro" id="IPR035919">
    <property type="entry name" value="EAL_sf"/>
</dbReference>
<dbReference type="PROSITE" id="PS50112">
    <property type="entry name" value="PAS"/>
    <property type="match status" value="2"/>
</dbReference>
<dbReference type="Gene3D" id="3.30.450.40">
    <property type="match status" value="1"/>
</dbReference>
<keyword evidence="4 6" id="KW-1133">Transmembrane helix</keyword>
<dbReference type="SMART" id="SM00267">
    <property type="entry name" value="GGDEF"/>
    <property type="match status" value="1"/>
</dbReference>
<dbReference type="CDD" id="cd01949">
    <property type="entry name" value="GGDEF"/>
    <property type="match status" value="1"/>
</dbReference>
<feature type="domain" description="PAC" evidence="8">
    <location>
        <begin position="908"/>
        <end position="960"/>
    </location>
</feature>
<protein>
    <submittedName>
        <fullName evidence="11">PAS domain S-box-containing protein/diguanylate cyclase (GGDEF) domain-containing protein</fullName>
    </submittedName>
</protein>
<feature type="domain" description="PAC" evidence="8">
    <location>
        <begin position="601"/>
        <end position="653"/>
    </location>
</feature>
<evidence type="ECO:0000259" key="9">
    <source>
        <dbReference type="PROSITE" id="PS50883"/>
    </source>
</evidence>
<evidence type="ECO:0000256" key="5">
    <source>
        <dbReference type="ARBA" id="ARBA00023136"/>
    </source>
</evidence>
<dbReference type="Pfam" id="PF13426">
    <property type="entry name" value="PAS_9"/>
    <property type="match status" value="1"/>
</dbReference>
<evidence type="ECO:0000256" key="4">
    <source>
        <dbReference type="ARBA" id="ARBA00022989"/>
    </source>
</evidence>
<feature type="domain" description="GGDEF" evidence="10">
    <location>
        <begin position="992"/>
        <end position="1126"/>
    </location>
</feature>
<dbReference type="Pfam" id="PF00990">
    <property type="entry name" value="GGDEF"/>
    <property type="match status" value="1"/>
</dbReference>
<dbReference type="GO" id="GO:0007165">
    <property type="term" value="P:signal transduction"/>
    <property type="evidence" value="ECO:0007669"/>
    <property type="project" value="UniProtKB-ARBA"/>
</dbReference>
<dbReference type="InterPro" id="IPR003018">
    <property type="entry name" value="GAF"/>
</dbReference>
<reference evidence="11 12" key="1">
    <citation type="submission" date="2016-10" db="EMBL/GenBank/DDBJ databases">
        <authorList>
            <person name="de Groot N.N."/>
        </authorList>
    </citation>
    <scope>NUCLEOTIDE SEQUENCE [LARGE SCALE GENOMIC DNA]</scope>
    <source>
        <strain evidence="11 12">B7-7</strain>
    </source>
</reference>
<dbReference type="FunFam" id="3.30.70.270:FF:000001">
    <property type="entry name" value="Diguanylate cyclase domain protein"/>
    <property type="match status" value="1"/>
</dbReference>
<dbReference type="SUPFAM" id="SSF55785">
    <property type="entry name" value="PYP-like sensor domain (PAS domain)"/>
    <property type="match status" value="2"/>
</dbReference>
<dbReference type="NCBIfam" id="TIGR00229">
    <property type="entry name" value="sensory_box"/>
    <property type="match status" value="2"/>
</dbReference>
<dbReference type="Gene3D" id="3.30.450.350">
    <property type="entry name" value="CHASE domain"/>
    <property type="match status" value="1"/>
</dbReference>
<dbReference type="PROSITE" id="PS50113">
    <property type="entry name" value="PAC"/>
    <property type="match status" value="2"/>
</dbReference>
<evidence type="ECO:0000259" key="7">
    <source>
        <dbReference type="PROSITE" id="PS50112"/>
    </source>
</evidence>
<dbReference type="Pfam" id="PF08447">
    <property type="entry name" value="PAS_3"/>
    <property type="match status" value="1"/>
</dbReference>
<dbReference type="PROSITE" id="PS50887">
    <property type="entry name" value="GGDEF"/>
    <property type="match status" value="1"/>
</dbReference>
<feature type="domain" description="EAL" evidence="9">
    <location>
        <begin position="1135"/>
        <end position="1389"/>
    </location>
</feature>
<dbReference type="SUPFAM" id="SSF141868">
    <property type="entry name" value="EAL domain-like"/>
    <property type="match status" value="1"/>
</dbReference>
<keyword evidence="12" id="KW-1185">Reference proteome</keyword>
<comment type="cofactor">
    <cofactor evidence="1">
        <name>Mg(2+)</name>
        <dbReference type="ChEBI" id="CHEBI:18420"/>
    </cofactor>
</comment>
<dbReference type="PROSITE" id="PS50883">
    <property type="entry name" value="EAL"/>
    <property type="match status" value="1"/>
</dbReference>
<evidence type="ECO:0000259" key="10">
    <source>
        <dbReference type="PROSITE" id="PS50887"/>
    </source>
</evidence>
<dbReference type="Gene3D" id="3.30.450.20">
    <property type="entry name" value="PAS domain"/>
    <property type="match status" value="2"/>
</dbReference>
<evidence type="ECO:0000313" key="11">
    <source>
        <dbReference type="EMBL" id="SEQ23545.1"/>
    </source>
</evidence>
<dbReference type="InterPro" id="IPR001610">
    <property type="entry name" value="PAC"/>
</dbReference>
<dbReference type="SMART" id="SM00065">
    <property type="entry name" value="GAF"/>
    <property type="match status" value="1"/>
</dbReference>
<dbReference type="Proteomes" id="UP000199496">
    <property type="component" value="Unassembled WGS sequence"/>
</dbReference>
<dbReference type="PANTHER" id="PTHR44757:SF2">
    <property type="entry name" value="BIOFILM ARCHITECTURE MAINTENANCE PROTEIN MBAA"/>
    <property type="match status" value="1"/>
</dbReference>
<evidence type="ECO:0000313" key="12">
    <source>
        <dbReference type="Proteomes" id="UP000199496"/>
    </source>
</evidence>
<gene>
    <name evidence="11" type="ORF">SAMN05421693_12130</name>
</gene>
<dbReference type="InterPro" id="IPR042240">
    <property type="entry name" value="CHASE_sf"/>
</dbReference>
<dbReference type="GO" id="GO:0016020">
    <property type="term" value="C:membrane"/>
    <property type="evidence" value="ECO:0007669"/>
    <property type="project" value="UniProtKB-SubCell"/>
</dbReference>
<sequence length="1512" mass="169283">MVDQHMRAELLAEAERLADTLNLPQIGVLSGTRDDLDQPEYQRLKQQLMAVRQAFPRYRFIYLLVQHPDHTVIVQVDSEPIGSEDQSPPGEVYAEISAEVMQVFDPGIALTTQPTEDRWGVWISALLPLPMPDTRPGQLALGIDVDADHWRWDILRQSVIPVGIATLLLMALVVAGRLLRVGRGDLDPHNTGALRHTEPILTLCIGLVLSLTAAWIVHGQTAREQSTSFQLVADASAQSLIRELCNLRDFGMDTLVRFFESSRHVSIEEFDHFTQRLTESGLAQNWAWAPRVHAQDRERFEEHIQRLDQRAFYIWDTAGDGQPSLLESDRQFLYPILRQTAFRPDPDRLGFDLNALERVRQPLEIAYQTGLITALPQLRGTYAPAVRGQMLIIQHTRVKLDDDRPEGAVFSTVDFNHLIHTWDGGGLLEMEFWLLHPDGLHSVLAASNHANPLERTGYMLERPILGFGEAFLLRVRPGPDFPGARHHLASLGTGLAGTVLTVMLSIVVGLVIRRRETLEHAVLERTLALQEFRSAVEQSDDGIALTELSGKIRFINQAWARMHGYEPGELNGAGLDTFHTPEQMATGVGPRLEELRARGAIAGEAFHRHRTGRCFPVHISTSLIRDPQGRPIAMLTIARDISEEVERRQREQFDLRFRALVADTASRLVTAGNDDQLDAAVSEALRSLGMLFEVDRAYLFRFSDQLSRMRNTHEWCADGITSYLNTLQSISTAQLGWWSARMQERRPLQIPKVNDLPEAASSEKTIFQQQDIQSLICLPILDPCGTLIGFIGLDSVTRTRVWSPDQVAMLQAIADLIAAALARHDAAQALADSEARYRELARESRSFRWEVNLDGFYTSVDAMVTEVTGYLPEELIGKKTFYDLTPADARETMKQEGLEHIRQGLKHSGYHNRILRRDGSEIWVSTTTLPLYDPHGGLIGASGADTDITARKAVELQLKHMAHHDPLTGLPNRVLLADRLQQAMLQADRRGELLGVACVDLDAFKPINDRFGHEVGDRLLVTIAQRMGQVLREGDTVARLGGDEFALVLVGFDQVETCRPLLERLLDAVSAPLEEQGQQLGVSVSIGVTFYPQSEDIDADQLLRQADQAMYQAKLAGKNRYHLFDAAHDRRLRDNHQQIERIRQGLDSGEFVLYYQPKVDMKRGGLIGVEALIRWQHPKRGLLPPGAFLPLLENHTAMLDLGTWVMTTAMQQITDWRAIGLHIPISLNVDPLQLAQPDFIGQLRDLLARYPAVQPGDLDLEVLETSALDDTVPMVDIIRQGDELGVSFSLDDFGTGYSSLSYLKKLPVATLKIDRSFVRDMLFEPDDLAILQGVINLARTFRQAVVAEGVETETHGKMLLLLGCELGQGYAIARPMPADQLETWLTHWSPPPSWQNTQAARSDQLPFLTAMVEYRSWANQLQSLIRSPDDGPLSLTEPAQDFTAWLSQRFSDRSLAEQVLQLHGDLNQIAQELIELASSGSAQSALDKLPELEARLETLLELLRRAIGIEVV</sequence>
<dbReference type="InterPro" id="IPR035965">
    <property type="entry name" value="PAS-like_dom_sf"/>
</dbReference>
<dbReference type="CDD" id="cd01948">
    <property type="entry name" value="EAL"/>
    <property type="match status" value="1"/>
</dbReference>
<feature type="transmembrane region" description="Helical" evidence="6">
    <location>
        <begin position="159"/>
        <end position="179"/>
    </location>
</feature>
<dbReference type="InterPro" id="IPR001633">
    <property type="entry name" value="EAL_dom"/>
</dbReference>
<name>A0A1H9ED14_9GAMM</name>
<dbReference type="InterPro" id="IPR052155">
    <property type="entry name" value="Biofilm_reg_signaling"/>
</dbReference>
<evidence type="ECO:0000259" key="8">
    <source>
        <dbReference type="PROSITE" id="PS50113"/>
    </source>
</evidence>
<dbReference type="InterPro" id="IPR013655">
    <property type="entry name" value="PAS_fold_3"/>
</dbReference>
<dbReference type="InterPro" id="IPR029016">
    <property type="entry name" value="GAF-like_dom_sf"/>
</dbReference>
<dbReference type="NCBIfam" id="TIGR00254">
    <property type="entry name" value="GGDEF"/>
    <property type="match status" value="1"/>
</dbReference>
<dbReference type="SUPFAM" id="SSF55781">
    <property type="entry name" value="GAF domain-like"/>
    <property type="match status" value="1"/>
</dbReference>
<dbReference type="Gene3D" id="3.20.20.450">
    <property type="entry name" value="EAL domain"/>
    <property type="match status" value="1"/>
</dbReference>
<evidence type="ECO:0000256" key="1">
    <source>
        <dbReference type="ARBA" id="ARBA00001946"/>
    </source>
</evidence>
<dbReference type="InterPro" id="IPR000160">
    <property type="entry name" value="GGDEF_dom"/>
</dbReference>
<feature type="transmembrane region" description="Helical" evidence="6">
    <location>
        <begin position="488"/>
        <end position="512"/>
    </location>
</feature>
<evidence type="ECO:0000256" key="2">
    <source>
        <dbReference type="ARBA" id="ARBA00004370"/>
    </source>
</evidence>
<keyword evidence="3 6" id="KW-0812">Transmembrane</keyword>
<dbReference type="Gene3D" id="3.30.70.270">
    <property type="match status" value="1"/>
</dbReference>
<dbReference type="GO" id="GO:0003824">
    <property type="term" value="F:catalytic activity"/>
    <property type="evidence" value="ECO:0007669"/>
    <property type="project" value="UniProtKB-ARBA"/>
</dbReference>
<dbReference type="InterPro" id="IPR029787">
    <property type="entry name" value="Nucleotide_cyclase"/>
</dbReference>
<dbReference type="Pfam" id="PF03924">
    <property type="entry name" value="CHASE"/>
    <property type="match status" value="1"/>
</dbReference>
<dbReference type="Pfam" id="PF01590">
    <property type="entry name" value="GAF"/>
    <property type="match status" value="1"/>
</dbReference>
<feature type="domain" description="PAS" evidence="7">
    <location>
        <begin position="833"/>
        <end position="908"/>
    </location>
</feature>
<dbReference type="SUPFAM" id="SSF55073">
    <property type="entry name" value="Nucleotide cyclase"/>
    <property type="match status" value="1"/>
</dbReference>
<feature type="transmembrane region" description="Helical" evidence="6">
    <location>
        <begin position="199"/>
        <end position="217"/>
    </location>
</feature>
<dbReference type="SMART" id="SM00052">
    <property type="entry name" value="EAL"/>
    <property type="match status" value="1"/>
</dbReference>
<comment type="subcellular location">
    <subcellularLocation>
        <location evidence="2">Membrane</location>
    </subcellularLocation>
</comment>
<dbReference type="InterPro" id="IPR000014">
    <property type="entry name" value="PAS"/>
</dbReference>
<organism evidence="11 12">
    <name type="scientific">Ectothiorhodospira magna</name>
    <dbReference type="NCBI Taxonomy" id="867345"/>
    <lineage>
        <taxon>Bacteria</taxon>
        <taxon>Pseudomonadati</taxon>
        <taxon>Pseudomonadota</taxon>
        <taxon>Gammaproteobacteria</taxon>
        <taxon>Chromatiales</taxon>
        <taxon>Ectothiorhodospiraceae</taxon>
        <taxon>Ectothiorhodospira</taxon>
    </lineage>
</organism>
<dbReference type="InterPro" id="IPR000700">
    <property type="entry name" value="PAS-assoc_C"/>
</dbReference>
<dbReference type="InterPro" id="IPR043128">
    <property type="entry name" value="Rev_trsase/Diguanyl_cyclase"/>
</dbReference>
<keyword evidence="5 6" id="KW-0472">Membrane</keyword>
<dbReference type="PANTHER" id="PTHR44757">
    <property type="entry name" value="DIGUANYLATE CYCLASE DGCP"/>
    <property type="match status" value="1"/>
</dbReference>
<dbReference type="SMART" id="SM00091">
    <property type="entry name" value="PAS"/>
    <property type="match status" value="2"/>
</dbReference>
<evidence type="ECO:0000256" key="6">
    <source>
        <dbReference type="SAM" id="Phobius"/>
    </source>
</evidence>
<feature type="domain" description="PAS" evidence="7">
    <location>
        <begin position="528"/>
        <end position="579"/>
    </location>
</feature>
<dbReference type="STRING" id="867345.SAMN05421693_12130"/>